<sequence>MNHIDRRNWLKTAALTGGFTFLGGASALALSKPSPNKNNVWLNVAKLNSNENPFGPSLKVRAAITAAFDNACRYPSIVFRPLLEKIAETEGVSTDHIVVTGGSTEGLKAVGLTYGLNGGELIAADPTFQSMMTYAENFGAYVHRVPVDENMQHDLKGMENRVNGKTRLIFICNPNNPTGTLLDKNDLKSFCERTSEKAMVFSDEAYYDFITEPDYPSMVELVKEGKNVIVSKTFSKVYGLAGMRIGYLVARPDIAKRLQKSVMAMTNVLAIEAAKEALKDDEFYKFSVAKNMEAKQAIYKTLDGLELPYIKSHTNFVFFKTGRPIRDMMAAMEKENVLIGRPFPPFYEWARISTGTMEDMKAFDKGLKRVMG</sequence>
<evidence type="ECO:0000313" key="7">
    <source>
        <dbReference type="Proteomes" id="UP000215244"/>
    </source>
</evidence>
<dbReference type="AlphaFoldDB" id="A0A223VCC1"/>
<reference evidence="6 7" key="1">
    <citation type="submission" date="2017-08" db="EMBL/GenBank/DDBJ databases">
        <title>The complete genome sequence of Maribacter sp. B1, isolated from deep-sea sediment.</title>
        <authorList>
            <person name="Wu Y.-H."/>
            <person name="Cheng H."/>
            <person name="Xu X.-W."/>
        </authorList>
    </citation>
    <scope>NUCLEOTIDE SEQUENCE [LARGE SCALE GENOMIC DNA]</scope>
    <source>
        <strain evidence="6 7">B1</strain>
    </source>
</reference>
<evidence type="ECO:0000256" key="4">
    <source>
        <dbReference type="ARBA" id="ARBA00022898"/>
    </source>
</evidence>
<evidence type="ECO:0000256" key="1">
    <source>
        <dbReference type="ARBA" id="ARBA00007970"/>
    </source>
</evidence>
<dbReference type="Pfam" id="PF00155">
    <property type="entry name" value="Aminotran_1_2"/>
    <property type="match status" value="1"/>
</dbReference>
<dbReference type="KEGG" id="marb:CJ263_20765"/>
<dbReference type="InterPro" id="IPR050106">
    <property type="entry name" value="HistidinolP_aminotransfase"/>
</dbReference>
<feature type="domain" description="Aminotransferase class I/classII large" evidence="5">
    <location>
        <begin position="44"/>
        <end position="361"/>
    </location>
</feature>
<keyword evidence="7" id="KW-1185">Reference proteome</keyword>
<dbReference type="InterPro" id="IPR015421">
    <property type="entry name" value="PyrdxlP-dep_Trfase_major"/>
</dbReference>
<evidence type="ECO:0000256" key="3">
    <source>
        <dbReference type="ARBA" id="ARBA00022679"/>
    </source>
</evidence>
<comment type="similarity">
    <text evidence="1">Belongs to the class-II pyridoxal-phosphate-dependent aminotransferase family. Histidinol-phosphate aminotransferase subfamily.</text>
</comment>
<dbReference type="PANTHER" id="PTHR43643">
    <property type="entry name" value="HISTIDINOL-PHOSPHATE AMINOTRANSFERASE 2"/>
    <property type="match status" value="1"/>
</dbReference>
<dbReference type="CDD" id="cd00609">
    <property type="entry name" value="AAT_like"/>
    <property type="match status" value="1"/>
</dbReference>
<name>A0A223VCC1_9FLAO</name>
<keyword evidence="3 6" id="KW-0808">Transferase</keyword>
<evidence type="ECO:0000259" key="5">
    <source>
        <dbReference type="Pfam" id="PF00155"/>
    </source>
</evidence>
<dbReference type="InterPro" id="IPR006311">
    <property type="entry name" value="TAT_signal"/>
</dbReference>
<dbReference type="GO" id="GO:0008483">
    <property type="term" value="F:transaminase activity"/>
    <property type="evidence" value="ECO:0007669"/>
    <property type="project" value="UniProtKB-KW"/>
</dbReference>
<protein>
    <submittedName>
        <fullName evidence="6">Aminotransferase</fullName>
    </submittedName>
</protein>
<dbReference type="OrthoDB" id="9813612at2"/>
<keyword evidence="4" id="KW-0663">Pyridoxal phosphate</keyword>
<proteinExistence type="inferred from homology"/>
<dbReference type="Gene3D" id="3.40.640.10">
    <property type="entry name" value="Type I PLP-dependent aspartate aminotransferase-like (Major domain)"/>
    <property type="match status" value="1"/>
</dbReference>
<dbReference type="SUPFAM" id="SSF53383">
    <property type="entry name" value="PLP-dependent transferases"/>
    <property type="match status" value="1"/>
</dbReference>
<evidence type="ECO:0000313" key="6">
    <source>
        <dbReference type="EMBL" id="ASV32469.1"/>
    </source>
</evidence>
<organism evidence="6 7">
    <name type="scientific">Maribacter cobaltidurans</name>
    <dbReference type="NCBI Taxonomy" id="1178778"/>
    <lineage>
        <taxon>Bacteria</taxon>
        <taxon>Pseudomonadati</taxon>
        <taxon>Bacteroidota</taxon>
        <taxon>Flavobacteriia</taxon>
        <taxon>Flavobacteriales</taxon>
        <taxon>Flavobacteriaceae</taxon>
        <taxon>Maribacter</taxon>
    </lineage>
</organism>
<keyword evidence="2 6" id="KW-0032">Aminotransferase</keyword>
<gene>
    <name evidence="6" type="ORF">CJ263_20765</name>
</gene>
<dbReference type="InterPro" id="IPR015422">
    <property type="entry name" value="PyrdxlP-dep_Trfase_small"/>
</dbReference>
<dbReference type="GO" id="GO:0030170">
    <property type="term" value="F:pyridoxal phosphate binding"/>
    <property type="evidence" value="ECO:0007669"/>
    <property type="project" value="InterPro"/>
</dbReference>
<dbReference type="Gene3D" id="3.90.1150.10">
    <property type="entry name" value="Aspartate Aminotransferase, domain 1"/>
    <property type="match status" value="1"/>
</dbReference>
<accession>A0A223VCC1</accession>
<dbReference type="PANTHER" id="PTHR43643:SF3">
    <property type="entry name" value="HISTIDINOL-PHOSPHATE AMINOTRANSFERASE"/>
    <property type="match status" value="1"/>
</dbReference>
<dbReference type="InterPro" id="IPR004839">
    <property type="entry name" value="Aminotransferase_I/II_large"/>
</dbReference>
<dbReference type="Proteomes" id="UP000215244">
    <property type="component" value="Chromosome"/>
</dbReference>
<evidence type="ECO:0000256" key="2">
    <source>
        <dbReference type="ARBA" id="ARBA00022576"/>
    </source>
</evidence>
<dbReference type="InterPro" id="IPR015424">
    <property type="entry name" value="PyrdxlP-dep_Trfase"/>
</dbReference>
<dbReference type="EMBL" id="CP022957">
    <property type="protein sequence ID" value="ASV32469.1"/>
    <property type="molecule type" value="Genomic_DNA"/>
</dbReference>
<dbReference type="PROSITE" id="PS51318">
    <property type="entry name" value="TAT"/>
    <property type="match status" value="1"/>
</dbReference>
<dbReference type="RefSeq" id="WP_094999021.1">
    <property type="nucleotide sequence ID" value="NZ_BMJL01000001.1"/>
</dbReference>